<accession>A0ABS4SRD2</accession>
<evidence type="ECO:0000256" key="1">
    <source>
        <dbReference type="SAM" id="Phobius"/>
    </source>
</evidence>
<protein>
    <submittedName>
        <fullName evidence="2">Uncharacterized protein</fullName>
    </submittedName>
</protein>
<feature type="transmembrane region" description="Helical" evidence="1">
    <location>
        <begin position="97"/>
        <end position="118"/>
    </location>
</feature>
<keyword evidence="1" id="KW-0472">Membrane</keyword>
<reference evidence="2 3" key="1">
    <citation type="submission" date="2021-03" db="EMBL/GenBank/DDBJ databases">
        <title>Genomic Encyclopedia of Type Strains, Phase III (KMG-III): the genomes of soil and plant-associated and newly described type strains.</title>
        <authorList>
            <person name="Whitman W."/>
        </authorList>
    </citation>
    <scope>NUCLEOTIDE SEQUENCE [LARGE SCALE GENOMIC DNA]</scope>
    <source>
        <strain evidence="2 3">IMMIB AFH-6</strain>
    </source>
</reference>
<proteinExistence type="predicted"/>
<comment type="caution">
    <text evidence="2">The sequence shown here is derived from an EMBL/GenBank/DDBJ whole genome shotgun (WGS) entry which is preliminary data.</text>
</comment>
<evidence type="ECO:0000313" key="3">
    <source>
        <dbReference type="Proteomes" id="UP000781958"/>
    </source>
</evidence>
<gene>
    <name evidence="2" type="ORF">J2851_004929</name>
</gene>
<dbReference type="EMBL" id="JAGINP010000020">
    <property type="protein sequence ID" value="MBP2295126.1"/>
    <property type="molecule type" value="Genomic_DNA"/>
</dbReference>
<evidence type="ECO:0000313" key="2">
    <source>
        <dbReference type="EMBL" id="MBP2295126.1"/>
    </source>
</evidence>
<feature type="transmembrane region" description="Helical" evidence="1">
    <location>
        <begin position="55"/>
        <end position="76"/>
    </location>
</feature>
<keyword evidence="1" id="KW-0812">Transmembrane</keyword>
<dbReference type="Proteomes" id="UP000781958">
    <property type="component" value="Unassembled WGS sequence"/>
</dbReference>
<name>A0ABS4SRD2_9PROT</name>
<sequence length="126" mass="13569">MPWRPPSNPGPQPRNPRPASAQADIVGVWPSAVWILVGTAFYLGNPQAFAGWKGALYFVAGTAAVALGGGIVSLGLRRGVANMLREVFPRRDRFTDLVSWLLRVMLGAAEGLLVALFARWTLEVLG</sequence>
<feature type="transmembrane region" description="Helical" evidence="1">
    <location>
        <begin position="21"/>
        <end position="43"/>
    </location>
</feature>
<keyword evidence="3" id="KW-1185">Reference proteome</keyword>
<keyword evidence="1" id="KW-1133">Transmembrane helix</keyword>
<organism evidence="2 3">
    <name type="scientific">Azospirillum rugosum</name>
    <dbReference type="NCBI Taxonomy" id="416170"/>
    <lineage>
        <taxon>Bacteria</taxon>
        <taxon>Pseudomonadati</taxon>
        <taxon>Pseudomonadota</taxon>
        <taxon>Alphaproteobacteria</taxon>
        <taxon>Rhodospirillales</taxon>
        <taxon>Azospirillaceae</taxon>
        <taxon>Azospirillum</taxon>
    </lineage>
</organism>
<dbReference type="RefSeq" id="WP_209769522.1">
    <property type="nucleotide sequence ID" value="NZ_JAGINP010000020.1"/>
</dbReference>